<gene>
    <name evidence="1" type="ORF">AR543_18570</name>
</gene>
<evidence type="ECO:0008006" key="3">
    <source>
        <dbReference type="Google" id="ProtNLM"/>
    </source>
</evidence>
<reference evidence="2" key="1">
    <citation type="submission" date="2015-10" db="EMBL/GenBank/DDBJ databases">
        <title>Genome of Paenibacillus bovis sp. nov.</title>
        <authorList>
            <person name="Wu Z."/>
            <person name="Gao C."/>
            <person name="Liu Z."/>
            <person name="Zheng H."/>
        </authorList>
    </citation>
    <scope>NUCLEOTIDE SEQUENCE [LARGE SCALE GENOMIC DNA]</scope>
    <source>
        <strain evidence="2">BD3526</strain>
    </source>
</reference>
<reference evidence="1 2" key="2">
    <citation type="journal article" date="2016" name="Int. J. Syst. Evol. Microbiol.">
        <title>Paenibacillus bovis sp. nov., isolated from raw yak (Bos grunniens) milk.</title>
        <authorList>
            <person name="Gao C."/>
            <person name="Han J."/>
            <person name="Liu Z."/>
            <person name="Xu X."/>
            <person name="Hang F."/>
            <person name="Wu Z."/>
        </authorList>
    </citation>
    <scope>NUCLEOTIDE SEQUENCE [LARGE SCALE GENOMIC DNA]</scope>
    <source>
        <strain evidence="1 2">BD3526</strain>
    </source>
</reference>
<dbReference type="OrthoDB" id="9810012at2"/>
<keyword evidence="2" id="KW-1185">Reference proteome</keyword>
<proteinExistence type="predicted"/>
<dbReference type="Proteomes" id="UP000078148">
    <property type="component" value="Chromosome"/>
</dbReference>
<evidence type="ECO:0000313" key="1">
    <source>
        <dbReference type="EMBL" id="ANF97819.1"/>
    </source>
</evidence>
<dbReference type="RefSeq" id="WP_060535912.1">
    <property type="nucleotide sequence ID" value="NZ_CP013023.1"/>
</dbReference>
<name>A0A172ZJV6_9BACL</name>
<accession>A0A172ZJV6</accession>
<dbReference type="KEGG" id="pbv:AR543_18570"/>
<protein>
    <recommendedName>
        <fullName evidence="3">Phospholipase C/D domain-containing protein</fullName>
    </recommendedName>
</protein>
<dbReference type="AlphaFoldDB" id="A0A172ZJV6"/>
<dbReference type="STRING" id="1616788.AR543_18570"/>
<sequence length="218" mass="25665">MPWPMVHFAVSNQLYAGKPTPYLLLGSIAPDSLHARGQTTREEKGRTHLVQNDQLASPALIMQTLQSYLDERPQVEWKDYIVGYFTHIYTDMKWTHHLYAEYKEQYRGEDIRHSYHQEAAQLEFELQRIAQEQGDDPVSMLLQAEGYAVEPLVTVSEVTKYRDMKIEWLNDAANEPYIVPIYFTLERVEEFVRVTSEELQKLFEQYDIEHLLQPIKID</sequence>
<organism evidence="1 2">
    <name type="scientific">Paenibacillus bovis</name>
    <dbReference type="NCBI Taxonomy" id="1616788"/>
    <lineage>
        <taxon>Bacteria</taxon>
        <taxon>Bacillati</taxon>
        <taxon>Bacillota</taxon>
        <taxon>Bacilli</taxon>
        <taxon>Bacillales</taxon>
        <taxon>Paenibacillaceae</taxon>
        <taxon>Paenibacillus</taxon>
    </lineage>
</organism>
<dbReference type="EMBL" id="CP013023">
    <property type="protein sequence ID" value="ANF97819.1"/>
    <property type="molecule type" value="Genomic_DNA"/>
</dbReference>
<evidence type="ECO:0000313" key="2">
    <source>
        <dbReference type="Proteomes" id="UP000078148"/>
    </source>
</evidence>